<feature type="coiled-coil region" evidence="1">
    <location>
        <begin position="865"/>
        <end position="892"/>
    </location>
</feature>
<evidence type="ECO:0000313" key="4">
    <source>
        <dbReference type="WBParaSite" id="TCNE_0001010701-mRNA-1"/>
    </source>
</evidence>
<dbReference type="PANTHER" id="PTHR23159:SF31">
    <property type="entry name" value="CENTROSOME-ASSOCIATED PROTEIN CEP250 ISOFORM X1"/>
    <property type="match status" value="1"/>
</dbReference>
<feature type="coiled-coil region" evidence="1">
    <location>
        <begin position="387"/>
        <end position="654"/>
    </location>
</feature>
<keyword evidence="1" id="KW-0175">Coiled coil</keyword>
<feature type="coiled-coil region" evidence="1">
    <location>
        <begin position="162"/>
        <end position="332"/>
    </location>
</feature>
<feature type="coiled-coil region" evidence="1">
    <location>
        <begin position="1577"/>
        <end position="1690"/>
    </location>
</feature>
<protein>
    <submittedName>
        <fullName evidence="4">GRIP domain-containing protein</fullName>
    </submittedName>
</protein>
<name>A0A183UNN7_TOXCA</name>
<keyword evidence="3" id="KW-1185">Reference proteome</keyword>
<evidence type="ECO:0000313" key="3">
    <source>
        <dbReference type="Proteomes" id="UP000050794"/>
    </source>
</evidence>
<feature type="coiled-coil region" evidence="1">
    <location>
        <begin position="721"/>
        <end position="751"/>
    </location>
</feature>
<dbReference type="PANTHER" id="PTHR23159">
    <property type="entry name" value="CENTROSOMAL PROTEIN 2"/>
    <property type="match status" value="1"/>
</dbReference>
<proteinExistence type="predicted"/>
<dbReference type="SUPFAM" id="SSF90257">
    <property type="entry name" value="Myosin rod fragments"/>
    <property type="match status" value="2"/>
</dbReference>
<gene>
    <name evidence="2" type="ORF">TCNE_LOCUS10107</name>
</gene>
<feature type="coiled-coil region" evidence="1">
    <location>
        <begin position="921"/>
        <end position="1128"/>
    </location>
</feature>
<dbReference type="Proteomes" id="UP000050794">
    <property type="component" value="Unassembled WGS sequence"/>
</dbReference>
<dbReference type="EMBL" id="UYWY01020389">
    <property type="protein sequence ID" value="VDM41428.1"/>
    <property type="molecule type" value="Genomic_DNA"/>
</dbReference>
<feature type="coiled-coil region" evidence="1">
    <location>
        <begin position="1753"/>
        <end position="1801"/>
    </location>
</feature>
<sequence length="1885" mass="217113">MVPVEELKANWLENVVKEKDDAIDHLHKEIDQLRTEQSSRETEVNGLECAIREKDGIIDDLRRKLEGAGAPGDEQKANGLEHALREKDGIIDELRRKLEAPGAPAHELESNWLESVVREKDAAIEALRKQNDDLLGRPQLETTKDSKLELRADVIFLILVHCKDLQHTIDDLRRELDEKNAQLQTVNHIKNEIEWSLGEHKQWLGDSNRRIGELSGELDAKNLEIDGLNRKIREMKRSIHDRLTFDEAEELRERCEFLETELHEVNFLLKEVENLADVKAGWLEKIVSERDATVDALRNENNELRAENEAIKQEAAKREAKSEELFERLETKAPEAEAPKTEDIKFEKSSLKFPPICCKMKPSKRGLDCCFLFTRYYFRANGLESACKDKDTAIDALRKEVDELKNIKLETQESPKGDVEELRQTVEDLELKLKQAQQTIAEAPKPEDFSSLNSELDRLRHEMGEKNAIIDDVNRQRDEARWSLGEHKQWLNDANNRATALENALREKEERLAALERELGELKTVKIETPEDVLQNEIAQLKAEIQDLEGKLQETEKTLGEAPKVEEINGLRAEIDRLVNEINEKNRIIDDLNRIRDEKEWQLGEHRQWLNDANNRANGLDNELRAKSDMVDNLRKENEELRASQKMQEELSVREQIPPQSSVQDLEQKLHDAQMALAEAPKIDEMKANDLQNTLSEKDSFIGSLQKELNDLRPIKEKLPEAAIEDEVKQLHEKVQNLENQLNDREQALAEAPKPDEINVICRANGLECAIKDKDGFIEKLQRELDELRTVKVETPESTEHDEVKQLHEKVQDLEGQLRDKESALAQAPTPEEMRCGLVLLKKSVWQRYWKSKVYIYFNKLLLRANCLETALQEKNSIIDGLRKENDDLKKVPEVVERAEVKQLESQQLAPVVHSDEDIKANNFENACNDKDAIIDALRREMEGLKTVTSETLHGALPAEGEDLAKLHDTIEDLRKSLHETEQKLAAAPNSDDIKANGLECAIKEKDGFIEKLQRELDELRTVKVETPESTEHDEVKQLHEKMQDLEGQLRDKESALAQAPTPEEIRANNLENAIKDKNGLIGSLQKELDELRTVSVATTEGALQDEIKQLRDNVHDLEAKLHDSQRAATEAPKAEEIKYSFSFFNFYEIRSRASGLENVLKEKDDVIDGLRKEIDDLKTVKVESPFTIAPVEEIEADGLEKAISEKDDIISGLRQENDDLRAYQLETSGSVDTVNKLREYVENLESQLRSSRTEIDRAPTCEELEANGLENSIKEKDATIEELRKAVEDLKGVSQQIPELEDRIRLLERQPTESVDHAQPIAPSQDEIKANALEGASADKDRLISELRKEIDELKSLKLEAADDGERQQLREKVQHLEGKLQETERLLAEAVKPDIISTLESTINELRNELADKNTQMEHLSKERNDAEWRLGEHKQWLADANKRNEELSNSLKEKEDAMKALRATHDEVIYITEEVVTRQRYRPSHVRRPCPNLDAESNSIQLRARIDELERTLKEVEASAQSSKEARERSEQSVLRETISSLHGELNLKNGDIERLRKERNDFEWSLGEHRQWLADSRNRIAELEHEISKLKDGYESALKSARTEVYELHERNIKLEETLKKTEVIVINLQKEKEATRRSLILEQPRVEFKNREELEEEIKRLREKYDELSKLLKCTDELLAKLQAEAPDTADVEYVYHCALISLFLNSIRWNEIISSLVKELLKQRELKCALSKTIQDLRHELNYQKVIDTLTEQKKDTEKSLTEQTNLLSDAYKKINELEDLLSKSAEERDEALKNAAYKSVKMLQEEVEITRTLQEDEAHVRIERSVQREPTPSREDIKLVFRKTEYIDVCLSYEISMGSKAMVKKIGLLSFVLNEYFS</sequence>
<reference evidence="4" key="1">
    <citation type="submission" date="2016-06" db="UniProtKB">
        <authorList>
            <consortium name="WormBaseParasite"/>
        </authorList>
    </citation>
    <scope>IDENTIFICATION</scope>
</reference>
<evidence type="ECO:0000256" key="1">
    <source>
        <dbReference type="SAM" id="Coils"/>
    </source>
</evidence>
<dbReference type="Gene3D" id="1.20.5.1700">
    <property type="match status" value="7"/>
</dbReference>
<reference evidence="2 3" key="2">
    <citation type="submission" date="2018-11" db="EMBL/GenBank/DDBJ databases">
        <authorList>
            <consortium name="Pathogen Informatics"/>
        </authorList>
    </citation>
    <scope>NUCLEOTIDE SEQUENCE [LARGE SCALE GENOMIC DNA]</scope>
</reference>
<organism evidence="3 4">
    <name type="scientific">Toxocara canis</name>
    <name type="common">Canine roundworm</name>
    <dbReference type="NCBI Taxonomy" id="6265"/>
    <lineage>
        <taxon>Eukaryota</taxon>
        <taxon>Metazoa</taxon>
        <taxon>Ecdysozoa</taxon>
        <taxon>Nematoda</taxon>
        <taxon>Chromadorea</taxon>
        <taxon>Rhabditida</taxon>
        <taxon>Spirurina</taxon>
        <taxon>Ascaridomorpha</taxon>
        <taxon>Ascaridoidea</taxon>
        <taxon>Toxocaridae</taxon>
        <taxon>Toxocara</taxon>
    </lineage>
</organism>
<evidence type="ECO:0000313" key="2">
    <source>
        <dbReference type="EMBL" id="VDM41428.1"/>
    </source>
</evidence>
<feature type="coiled-coil region" evidence="1">
    <location>
        <begin position="1235"/>
        <end position="1467"/>
    </location>
</feature>
<feature type="coiled-coil region" evidence="1">
    <location>
        <begin position="1154"/>
        <end position="1181"/>
    </location>
</feature>
<feature type="coiled-coil region" evidence="1">
    <location>
        <begin position="1495"/>
        <end position="1536"/>
    </location>
</feature>
<accession>A0A183UNN7</accession>
<dbReference type="WBParaSite" id="TCNE_0001010701-mRNA-1">
    <property type="protein sequence ID" value="TCNE_0001010701-mRNA-1"/>
    <property type="gene ID" value="TCNE_0001010701"/>
</dbReference>